<dbReference type="PANTHER" id="PTHR31625">
    <property type="match status" value="1"/>
</dbReference>
<proteinExistence type="predicted"/>
<evidence type="ECO:0000313" key="3">
    <source>
        <dbReference type="EMBL" id="KAE8664061.1"/>
    </source>
</evidence>
<dbReference type="Pfam" id="PF02458">
    <property type="entry name" value="Transferase"/>
    <property type="match status" value="2"/>
</dbReference>
<evidence type="ECO:0000313" key="4">
    <source>
        <dbReference type="Proteomes" id="UP000436088"/>
    </source>
</evidence>
<comment type="caution">
    <text evidence="3">The sequence shown here is derived from an EMBL/GenBank/DDBJ whole genome shotgun (WGS) entry which is preliminary data.</text>
</comment>
<evidence type="ECO:0008006" key="5">
    <source>
        <dbReference type="Google" id="ProtNLM"/>
    </source>
</evidence>
<keyword evidence="2" id="KW-0012">Acyltransferase</keyword>
<dbReference type="GO" id="GO:0016747">
    <property type="term" value="F:acyltransferase activity, transferring groups other than amino-acyl groups"/>
    <property type="evidence" value="ECO:0007669"/>
    <property type="project" value="UniProtKB-ARBA"/>
</dbReference>
<evidence type="ECO:0000256" key="2">
    <source>
        <dbReference type="ARBA" id="ARBA00023315"/>
    </source>
</evidence>
<name>A0A6A2WTH8_HIBSY</name>
<dbReference type="EMBL" id="VEPZ02001661">
    <property type="protein sequence ID" value="KAE8664061.1"/>
    <property type="molecule type" value="Genomic_DNA"/>
</dbReference>
<protein>
    <recommendedName>
        <fullName evidence="5">HXXXD-type acyl-transferase family protein</fullName>
    </recommendedName>
</protein>
<dbReference type="InterPro" id="IPR023213">
    <property type="entry name" value="CAT-like_dom_sf"/>
</dbReference>
<dbReference type="Proteomes" id="UP000436088">
    <property type="component" value="Unassembled WGS sequence"/>
</dbReference>
<reference evidence="3" key="1">
    <citation type="submission" date="2019-09" db="EMBL/GenBank/DDBJ databases">
        <title>Draft genome information of white flower Hibiscus syriacus.</title>
        <authorList>
            <person name="Kim Y.-M."/>
        </authorList>
    </citation>
    <scope>NUCLEOTIDE SEQUENCE [LARGE SCALE GENOMIC DNA]</scope>
    <source>
        <strain evidence="3">YM2019G1</strain>
    </source>
</reference>
<accession>A0A6A2WTH8</accession>
<dbReference type="Gene3D" id="3.30.559.10">
    <property type="entry name" value="Chloramphenicol acetyltransferase-like domain"/>
    <property type="match status" value="2"/>
</dbReference>
<organism evidence="3 4">
    <name type="scientific">Hibiscus syriacus</name>
    <name type="common">Rose of Sharon</name>
    <dbReference type="NCBI Taxonomy" id="106335"/>
    <lineage>
        <taxon>Eukaryota</taxon>
        <taxon>Viridiplantae</taxon>
        <taxon>Streptophyta</taxon>
        <taxon>Embryophyta</taxon>
        <taxon>Tracheophyta</taxon>
        <taxon>Spermatophyta</taxon>
        <taxon>Magnoliopsida</taxon>
        <taxon>eudicotyledons</taxon>
        <taxon>Gunneridae</taxon>
        <taxon>Pentapetalae</taxon>
        <taxon>rosids</taxon>
        <taxon>malvids</taxon>
        <taxon>Malvales</taxon>
        <taxon>Malvaceae</taxon>
        <taxon>Malvoideae</taxon>
        <taxon>Hibiscus</taxon>
    </lineage>
</organism>
<gene>
    <name evidence="3" type="ORF">F3Y22_tig00112857pilonHSYRG00221</name>
</gene>
<keyword evidence="1" id="KW-0808">Transferase</keyword>
<dbReference type="InterPro" id="IPR051504">
    <property type="entry name" value="Plant_metabolite_acyltrans"/>
</dbReference>
<sequence>MLISIVSGYHARDVRDLHPFVLDLPHATVQNNTRGQPLMALQVTEFPNSGICIGAAFGHAVADGRSFHHFMKSWASIFRSAGNSAPAMPVLDRGVVQEKRPLWAFVSFLKPVVELHGAEPQRASIFVVACALVWTSLVKTQKLSLSSSLNHHQDDEFYYFGFVGDCRNRPELAIPSAYFGNCLAMCITRLMGSELVGENGVFAATKATGNRVEQFKNGALKGAENWITNWIEISETGRLSTVAGSPKLRDYDIDFGWGKPK</sequence>
<keyword evidence="4" id="KW-1185">Reference proteome</keyword>
<evidence type="ECO:0000256" key="1">
    <source>
        <dbReference type="ARBA" id="ARBA00022679"/>
    </source>
</evidence>
<dbReference type="AlphaFoldDB" id="A0A6A2WTH8"/>